<evidence type="ECO:0000256" key="4">
    <source>
        <dbReference type="SAM" id="MobiDB-lite"/>
    </source>
</evidence>
<feature type="compositionally biased region" description="Basic and acidic residues" evidence="4">
    <location>
        <begin position="37"/>
        <end position="54"/>
    </location>
</feature>
<evidence type="ECO:0000256" key="3">
    <source>
        <dbReference type="ARBA" id="ARBA00022679"/>
    </source>
</evidence>
<evidence type="ECO:0000256" key="5">
    <source>
        <dbReference type="SAM" id="Phobius"/>
    </source>
</evidence>
<evidence type="ECO:0000256" key="1">
    <source>
        <dbReference type="ARBA" id="ARBA00006739"/>
    </source>
</evidence>
<feature type="domain" description="Type II secretion system protein GspE N-terminal" evidence="6">
    <location>
        <begin position="113"/>
        <end position="183"/>
    </location>
</feature>
<dbReference type="RefSeq" id="WP_083079234.1">
    <property type="nucleotide sequence ID" value="NZ_CP053562.1"/>
</dbReference>
<feature type="transmembrane region" description="Helical" evidence="5">
    <location>
        <begin position="240"/>
        <end position="261"/>
    </location>
</feature>
<dbReference type="InterPro" id="IPR037257">
    <property type="entry name" value="T2SS_E_N_sf"/>
</dbReference>
<keyword evidence="2" id="KW-0328">Glycosyltransferase</keyword>
<keyword evidence="9" id="KW-1185">Reference proteome</keyword>
<feature type="domain" description="Glycosyltransferase 2-like" evidence="7">
    <location>
        <begin position="375"/>
        <end position="573"/>
    </location>
</feature>
<evidence type="ECO:0000259" key="7">
    <source>
        <dbReference type="Pfam" id="PF13632"/>
    </source>
</evidence>
<dbReference type="Pfam" id="PF13632">
    <property type="entry name" value="Glyco_trans_2_3"/>
    <property type="match status" value="1"/>
</dbReference>
<evidence type="ECO:0000256" key="2">
    <source>
        <dbReference type="ARBA" id="ARBA00022676"/>
    </source>
</evidence>
<dbReference type="SUPFAM" id="SSF53448">
    <property type="entry name" value="Nucleotide-diphospho-sugar transferases"/>
    <property type="match status" value="1"/>
</dbReference>
<evidence type="ECO:0000259" key="6">
    <source>
        <dbReference type="Pfam" id="PF05157"/>
    </source>
</evidence>
<dbReference type="InterPro" id="IPR007831">
    <property type="entry name" value="T2SS_GspE_N"/>
</dbReference>
<dbReference type="SUPFAM" id="SSF160246">
    <property type="entry name" value="EspE N-terminal domain-like"/>
    <property type="match status" value="1"/>
</dbReference>
<dbReference type="InterPro" id="IPR029044">
    <property type="entry name" value="Nucleotide-diphossugar_trans"/>
</dbReference>
<dbReference type="Proteomes" id="UP000192422">
    <property type="component" value="Chromosome"/>
</dbReference>
<dbReference type="EMBL" id="CP053562">
    <property type="protein sequence ID" value="QPZ90340.1"/>
    <property type="molecule type" value="Genomic_DNA"/>
</dbReference>
<proteinExistence type="inferred from homology"/>
<name>A0ABX6YRI1_9RHOB</name>
<dbReference type="Pfam" id="PF05157">
    <property type="entry name" value="MshEN"/>
    <property type="match status" value="1"/>
</dbReference>
<feature type="transmembrane region" description="Helical" evidence="5">
    <location>
        <begin position="217"/>
        <end position="234"/>
    </location>
</feature>
<dbReference type="PANTHER" id="PTHR43630:SF1">
    <property type="entry name" value="POLY-BETA-1,6-N-ACETYL-D-GLUCOSAMINE SYNTHASE"/>
    <property type="match status" value="1"/>
</dbReference>
<gene>
    <name evidence="8" type="ORF">AKL02_005180</name>
</gene>
<organism evidence="8 9">
    <name type="scientific">Thioclava electrotropha</name>
    <dbReference type="NCBI Taxonomy" id="1549850"/>
    <lineage>
        <taxon>Bacteria</taxon>
        <taxon>Pseudomonadati</taxon>
        <taxon>Pseudomonadota</taxon>
        <taxon>Alphaproteobacteria</taxon>
        <taxon>Rhodobacterales</taxon>
        <taxon>Paracoccaceae</taxon>
        <taxon>Thioclava</taxon>
    </lineage>
</organism>
<dbReference type="PANTHER" id="PTHR43630">
    <property type="entry name" value="POLY-BETA-1,6-N-ACETYL-D-GLUCOSAMINE SYNTHASE"/>
    <property type="match status" value="1"/>
</dbReference>
<keyword evidence="5" id="KW-1133">Transmembrane helix</keyword>
<comment type="similarity">
    <text evidence="1">Belongs to the glycosyltransferase 2 family.</text>
</comment>
<accession>A0ABX6YRI1</accession>
<feature type="transmembrane region" description="Helical" evidence="5">
    <location>
        <begin position="582"/>
        <end position="604"/>
    </location>
</feature>
<keyword evidence="3" id="KW-0808">Transferase</keyword>
<evidence type="ECO:0000313" key="9">
    <source>
        <dbReference type="Proteomes" id="UP000192422"/>
    </source>
</evidence>
<reference evidence="8 9" key="1">
    <citation type="submission" date="2020-05" db="EMBL/GenBank/DDBJ databases">
        <title>Thioclava electrotropha strain Elox9 finished genome.</title>
        <authorList>
            <person name="Rowe A.R."/>
            <person name="Wilbanks E.G."/>
        </authorList>
    </citation>
    <scope>NUCLEOTIDE SEQUENCE [LARGE SCALE GENOMIC DNA]</scope>
    <source>
        <strain evidence="8 9">Elox9</strain>
    </source>
</reference>
<sequence>MGGARRQLLEIPAAIAEPAERAQRASPANSSGALVRSKRDPLGTPDRKPSRADRPPLGQILLDRGAIDPGDLLKALALRQREDVRLGDILLANGWVREADLLAALAEQWHASVVDLQACPPDPRLIDAVGAELCLRHAMVPWRRVGGVTLIATARPEDFEALRDALPARHAPYRLVLAPERCIHESLLARRQTALIRRAEIKVDPAESCRDHNEQRASRIAAGFLVVTGLGLWLAPSLLIGILFAWVMLTLVGSMALKLAAFASELIACRRPAPDPCDRGAPRGRLPIISMMVPLFRETDIAARLVERLGKLRYPRELLDVILVVEQTDAMTLAALSGADLPRWMRVVTVPDGPIKTKPRALNYALNFCRGSVIGIWDAEDAPEPDQLQIAAQRFLAAPPETACLQGILDYYNPRSNWLARCFTVEYATWFRMFLPGLARLGFVVPLGGTTLFFRRDALEKLGGWDAHNVTEDADLGVRLARHGYRTELIPAVTHEEANCRAVPWVKQRSRWLKGYAMTWAVHMRDPVQLWRDLGTKRFIGVQILILGSLSQYVLAPVLWSFWLALFGVWHPIASALPGPVFAIVMGTFILSELIAITTSAWACRGAEHRHLIKWVPTLHLYYPLGALAGWKALYELVARPFYWDKTSHGIFDANGATAPDSAQHRLLEEIAAAQAGAKPGPQRLAHAPLIG</sequence>
<keyword evidence="5" id="KW-0812">Transmembrane</keyword>
<dbReference type="InterPro" id="IPR001173">
    <property type="entry name" value="Glyco_trans_2-like"/>
</dbReference>
<keyword evidence="5" id="KW-0472">Membrane</keyword>
<protein>
    <submittedName>
        <fullName evidence="8">Glycosyltransferase</fullName>
    </submittedName>
</protein>
<feature type="transmembrane region" description="Helical" evidence="5">
    <location>
        <begin position="544"/>
        <end position="570"/>
    </location>
</feature>
<feature type="region of interest" description="Disordered" evidence="4">
    <location>
        <begin position="19"/>
        <end position="56"/>
    </location>
</feature>
<evidence type="ECO:0000313" key="8">
    <source>
        <dbReference type="EMBL" id="QPZ90340.1"/>
    </source>
</evidence>
<dbReference type="Gene3D" id="3.90.550.10">
    <property type="entry name" value="Spore Coat Polysaccharide Biosynthesis Protein SpsA, Chain A"/>
    <property type="match status" value="1"/>
</dbReference>